<sequence>MALHTSHFLTLLLLLFVAPPTSLARPLSRHRRWPPFHDLPALRSLKDSLTDLPGSSFFSTWDFSLPSPNPCLSFSGLTCSPDGRRITILSLGDSSLVGPGLAGFLPESLSSLTALTQLLLSPGIVTGSIPPRLGLLRDLRVLSLPRNRLTGPIPPSLAFLPNLHTLDLSYNQLSGFIPAHLPSVPSLRVLVLSNNLLSGHLPPVSSQLLHLDLSRNHLSGLIPSYLPPSLRYLSLSRNSMWGPINSLSPLTELAYLDLSINLFSGPVPPLLFRASLSSMHLQWNNFSGGVPVPIDHSDVISYGPGSVVDLSHNSLTGELTAVLAWVESLFLNNNHLTGPVPAEYVDSLKEGHTRMLFLQHNYLTGFPLDKGNTLPDTAAVCLSYNCMVPPIGKEACPTSAGSQLSRPSSQCPVPGGRGR</sequence>
<organism evidence="1 2">
    <name type="scientific">Melastoma candidum</name>
    <dbReference type="NCBI Taxonomy" id="119954"/>
    <lineage>
        <taxon>Eukaryota</taxon>
        <taxon>Viridiplantae</taxon>
        <taxon>Streptophyta</taxon>
        <taxon>Embryophyta</taxon>
        <taxon>Tracheophyta</taxon>
        <taxon>Spermatophyta</taxon>
        <taxon>Magnoliopsida</taxon>
        <taxon>eudicotyledons</taxon>
        <taxon>Gunneridae</taxon>
        <taxon>Pentapetalae</taxon>
        <taxon>rosids</taxon>
        <taxon>malvids</taxon>
        <taxon>Myrtales</taxon>
        <taxon>Melastomataceae</taxon>
        <taxon>Melastomatoideae</taxon>
        <taxon>Melastomateae</taxon>
        <taxon>Melastoma</taxon>
    </lineage>
</organism>
<dbReference type="EMBL" id="CM042889">
    <property type="protein sequence ID" value="KAI4318902.1"/>
    <property type="molecule type" value="Genomic_DNA"/>
</dbReference>
<gene>
    <name evidence="1" type="ORF">MLD38_032557</name>
</gene>
<name>A0ACB9M608_9MYRT</name>
<comment type="caution">
    <text evidence="1">The sequence shown here is derived from an EMBL/GenBank/DDBJ whole genome shotgun (WGS) entry which is preliminary data.</text>
</comment>
<protein>
    <submittedName>
        <fullName evidence="1">Uncharacterized protein</fullName>
    </submittedName>
</protein>
<evidence type="ECO:0000313" key="2">
    <source>
        <dbReference type="Proteomes" id="UP001057402"/>
    </source>
</evidence>
<proteinExistence type="predicted"/>
<reference evidence="2" key="1">
    <citation type="journal article" date="2023" name="Front. Plant Sci.">
        <title>Chromosomal-level genome assembly of Melastoma candidum provides insights into trichome evolution.</title>
        <authorList>
            <person name="Zhong Y."/>
            <person name="Wu W."/>
            <person name="Sun C."/>
            <person name="Zou P."/>
            <person name="Liu Y."/>
            <person name="Dai S."/>
            <person name="Zhou R."/>
        </authorList>
    </citation>
    <scope>NUCLEOTIDE SEQUENCE [LARGE SCALE GENOMIC DNA]</scope>
</reference>
<accession>A0ACB9M608</accession>
<evidence type="ECO:0000313" key="1">
    <source>
        <dbReference type="EMBL" id="KAI4318902.1"/>
    </source>
</evidence>
<keyword evidence="2" id="KW-1185">Reference proteome</keyword>
<dbReference type="Proteomes" id="UP001057402">
    <property type="component" value="Chromosome 10"/>
</dbReference>